<dbReference type="Proteomes" id="UP001597045">
    <property type="component" value="Unassembled WGS sequence"/>
</dbReference>
<evidence type="ECO:0000313" key="2">
    <source>
        <dbReference type="EMBL" id="MFD1050169.1"/>
    </source>
</evidence>
<protein>
    <submittedName>
        <fullName evidence="2">Helix-turn-helix domain-containing protein</fullName>
    </submittedName>
</protein>
<dbReference type="Pfam" id="PF13730">
    <property type="entry name" value="HTH_36"/>
    <property type="match status" value="1"/>
</dbReference>
<dbReference type="Gene3D" id="1.10.10.10">
    <property type="entry name" value="Winged helix-like DNA-binding domain superfamily/Winged helix DNA-binding domain"/>
    <property type="match status" value="1"/>
</dbReference>
<feature type="non-terminal residue" evidence="2">
    <location>
        <position position="152"/>
    </location>
</feature>
<reference evidence="3" key="1">
    <citation type="journal article" date="2019" name="Int. J. Syst. Evol. Microbiol.">
        <title>The Global Catalogue of Microorganisms (GCM) 10K type strain sequencing project: providing services to taxonomists for standard genome sequencing and annotation.</title>
        <authorList>
            <consortium name="The Broad Institute Genomics Platform"/>
            <consortium name="The Broad Institute Genome Sequencing Center for Infectious Disease"/>
            <person name="Wu L."/>
            <person name="Ma J."/>
        </authorList>
    </citation>
    <scope>NUCLEOTIDE SEQUENCE [LARGE SCALE GENOMIC DNA]</scope>
    <source>
        <strain evidence="3">JCM 31486</strain>
    </source>
</reference>
<organism evidence="2 3">
    <name type="scientific">Kibdelosporangium lantanae</name>
    <dbReference type="NCBI Taxonomy" id="1497396"/>
    <lineage>
        <taxon>Bacteria</taxon>
        <taxon>Bacillati</taxon>
        <taxon>Actinomycetota</taxon>
        <taxon>Actinomycetes</taxon>
        <taxon>Pseudonocardiales</taxon>
        <taxon>Pseudonocardiaceae</taxon>
        <taxon>Kibdelosporangium</taxon>
    </lineage>
</organism>
<dbReference type="EMBL" id="JBHTIS010002656">
    <property type="protein sequence ID" value="MFD1050169.1"/>
    <property type="molecule type" value="Genomic_DNA"/>
</dbReference>
<evidence type="ECO:0000313" key="3">
    <source>
        <dbReference type="Proteomes" id="UP001597045"/>
    </source>
</evidence>
<proteinExistence type="predicted"/>
<sequence length="152" mass="16326">MSIEAISWVLNHAPIPANRRDASSLAMVLVGLANHADPDGCNAFPSVATLVRYTRLSERSVQNALRALEELGLILPSDPQIVAAYVKRADRRPNGWDLVIHNPVHNSVHSAADGVQTLHPVGSNGVQTRRHGVQTTTTRGADSAPEPSLNHP</sequence>
<keyword evidence="3" id="KW-1185">Reference proteome</keyword>
<dbReference type="InterPro" id="IPR036388">
    <property type="entry name" value="WH-like_DNA-bd_sf"/>
</dbReference>
<name>A0ABW3MLP3_9PSEU</name>
<evidence type="ECO:0000256" key="1">
    <source>
        <dbReference type="SAM" id="MobiDB-lite"/>
    </source>
</evidence>
<feature type="region of interest" description="Disordered" evidence="1">
    <location>
        <begin position="119"/>
        <end position="152"/>
    </location>
</feature>
<accession>A0ABW3MLP3</accession>
<gene>
    <name evidence="2" type="ORF">ACFQ1S_33925</name>
</gene>
<comment type="caution">
    <text evidence="2">The sequence shown here is derived from an EMBL/GenBank/DDBJ whole genome shotgun (WGS) entry which is preliminary data.</text>
</comment>